<keyword evidence="4" id="KW-0812">Transmembrane</keyword>
<comment type="pathway">
    <text evidence="1">Mycotoxin biosynthesis.</text>
</comment>
<evidence type="ECO:0000256" key="2">
    <source>
        <dbReference type="ARBA" id="ARBA00023002"/>
    </source>
</evidence>
<gene>
    <name evidence="5" type="ORF">PDIGIT_LOCUS9686</name>
</gene>
<evidence type="ECO:0000313" key="5">
    <source>
        <dbReference type="EMBL" id="CAI6336583.1"/>
    </source>
</evidence>
<name>A0A9W4ULS5_9PLEO</name>
<sequence>MPHERCSPSLTTLIYGTIGALFFFWVGRISMPLPTGTQEPHLSPIVRLIPRKFTYERLFGSPSSPQVDYTWLHLFPSYGGFFAHPHIAPKRSTFSVFHQLHCVNSIRRGYWIMHDAARSGEVFNETGLEMDASPAHIRHCIDLLRQAIMCNPDLTIEEKNLETGGVSGFGVVHQCYDWDQLVHWVKNFELDGLSDSSAGPVHVNGHMHGSDG</sequence>
<dbReference type="Pfam" id="PF11807">
    <property type="entry name" value="UstYa"/>
    <property type="match status" value="1"/>
</dbReference>
<protein>
    <recommendedName>
        <fullName evidence="7">Oxidase ustYa</fullName>
    </recommendedName>
</protein>
<reference evidence="5" key="1">
    <citation type="submission" date="2023-01" db="EMBL/GenBank/DDBJ databases">
        <authorList>
            <person name="Van Ghelder C."/>
            <person name="Rancurel C."/>
        </authorList>
    </citation>
    <scope>NUCLEOTIDE SEQUENCE</scope>
    <source>
        <strain evidence="5">CNCM I-4278</strain>
    </source>
</reference>
<evidence type="ECO:0000256" key="4">
    <source>
        <dbReference type="SAM" id="Phobius"/>
    </source>
</evidence>
<dbReference type="GO" id="GO:0016491">
    <property type="term" value="F:oxidoreductase activity"/>
    <property type="evidence" value="ECO:0007669"/>
    <property type="project" value="UniProtKB-KW"/>
</dbReference>
<evidence type="ECO:0000256" key="1">
    <source>
        <dbReference type="ARBA" id="ARBA00004685"/>
    </source>
</evidence>
<keyword evidence="2" id="KW-0560">Oxidoreductase</keyword>
<comment type="similarity">
    <text evidence="3">Belongs to the ustYa family.</text>
</comment>
<dbReference type="PANTHER" id="PTHR33365:SF11">
    <property type="entry name" value="TAT PATHWAY SIGNAL SEQUENCE"/>
    <property type="match status" value="1"/>
</dbReference>
<keyword evidence="6" id="KW-1185">Reference proteome</keyword>
<feature type="transmembrane region" description="Helical" evidence="4">
    <location>
        <begin position="12"/>
        <end position="31"/>
    </location>
</feature>
<comment type="caution">
    <text evidence="5">The sequence shown here is derived from an EMBL/GenBank/DDBJ whole genome shotgun (WGS) entry which is preliminary data.</text>
</comment>
<proteinExistence type="inferred from homology"/>
<organism evidence="5 6">
    <name type="scientific">Periconia digitata</name>
    <dbReference type="NCBI Taxonomy" id="1303443"/>
    <lineage>
        <taxon>Eukaryota</taxon>
        <taxon>Fungi</taxon>
        <taxon>Dikarya</taxon>
        <taxon>Ascomycota</taxon>
        <taxon>Pezizomycotina</taxon>
        <taxon>Dothideomycetes</taxon>
        <taxon>Pleosporomycetidae</taxon>
        <taxon>Pleosporales</taxon>
        <taxon>Massarineae</taxon>
        <taxon>Periconiaceae</taxon>
        <taxon>Periconia</taxon>
    </lineage>
</organism>
<dbReference type="GO" id="GO:0043386">
    <property type="term" value="P:mycotoxin biosynthetic process"/>
    <property type="evidence" value="ECO:0007669"/>
    <property type="project" value="InterPro"/>
</dbReference>
<dbReference type="OrthoDB" id="3687641at2759"/>
<keyword evidence="4" id="KW-0472">Membrane</keyword>
<dbReference type="EMBL" id="CAOQHR010000006">
    <property type="protein sequence ID" value="CAI6336583.1"/>
    <property type="molecule type" value="Genomic_DNA"/>
</dbReference>
<dbReference type="InterPro" id="IPR021765">
    <property type="entry name" value="UstYa-like"/>
</dbReference>
<dbReference type="AlphaFoldDB" id="A0A9W4ULS5"/>
<accession>A0A9W4ULS5</accession>
<dbReference type="PANTHER" id="PTHR33365">
    <property type="entry name" value="YALI0B05434P"/>
    <property type="match status" value="1"/>
</dbReference>
<evidence type="ECO:0000256" key="3">
    <source>
        <dbReference type="ARBA" id="ARBA00035112"/>
    </source>
</evidence>
<dbReference type="Proteomes" id="UP001152607">
    <property type="component" value="Unassembled WGS sequence"/>
</dbReference>
<evidence type="ECO:0000313" key="6">
    <source>
        <dbReference type="Proteomes" id="UP001152607"/>
    </source>
</evidence>
<evidence type="ECO:0008006" key="7">
    <source>
        <dbReference type="Google" id="ProtNLM"/>
    </source>
</evidence>
<keyword evidence="4" id="KW-1133">Transmembrane helix</keyword>